<feature type="domain" description="YokE-like PH" evidence="1">
    <location>
        <begin position="32"/>
        <end position="111"/>
    </location>
</feature>
<dbReference type="Proteomes" id="UP001500920">
    <property type="component" value="Unassembled WGS sequence"/>
</dbReference>
<dbReference type="InterPro" id="IPR039519">
    <property type="entry name" value="YokE-like_PH"/>
</dbReference>
<evidence type="ECO:0000259" key="1">
    <source>
        <dbReference type="Pfam" id="PF14470"/>
    </source>
</evidence>
<organism evidence="2 3">
    <name type="scientific">Salinicoccus jeotgali</name>
    <dbReference type="NCBI Taxonomy" id="381634"/>
    <lineage>
        <taxon>Bacteria</taxon>
        <taxon>Bacillati</taxon>
        <taxon>Bacillota</taxon>
        <taxon>Bacilli</taxon>
        <taxon>Bacillales</taxon>
        <taxon>Staphylococcaceae</taxon>
        <taxon>Salinicoccus</taxon>
    </lineage>
</organism>
<accession>A0ABP7E7U4</accession>
<keyword evidence="3" id="KW-1185">Reference proteome</keyword>
<comment type="caution">
    <text evidence="2">The sequence shown here is derived from an EMBL/GenBank/DDBJ whole genome shotgun (WGS) entry which is preliminary data.</text>
</comment>
<dbReference type="Pfam" id="PF14470">
    <property type="entry name" value="bPH_3"/>
    <property type="match status" value="1"/>
</dbReference>
<dbReference type="EMBL" id="BAABCK010000002">
    <property type="protein sequence ID" value="GAA3713459.1"/>
    <property type="molecule type" value="Genomic_DNA"/>
</dbReference>
<sequence length="133" mass="15391">MHNRLKDLDDMTLYEDEVVGPELIGTVEYEKDGHHSFHGGIIPTTHRLFIKLKRTEEIETHAVEYKDITGITTENLLLVGNIIHIWIGNEIVISMKSVSDGKLDKFLDFIYRYRAKRLKLDEEISVSHEENAV</sequence>
<proteinExistence type="predicted"/>
<protein>
    <recommendedName>
        <fullName evidence="1">YokE-like PH domain-containing protein</fullName>
    </recommendedName>
</protein>
<dbReference type="RefSeq" id="WP_344700601.1">
    <property type="nucleotide sequence ID" value="NZ_BAABCK010000002.1"/>
</dbReference>
<gene>
    <name evidence="2" type="ORF">GCM10022378_00370</name>
</gene>
<reference evidence="3" key="1">
    <citation type="journal article" date="2019" name="Int. J. Syst. Evol. Microbiol.">
        <title>The Global Catalogue of Microorganisms (GCM) 10K type strain sequencing project: providing services to taxonomists for standard genome sequencing and annotation.</title>
        <authorList>
            <consortium name="The Broad Institute Genomics Platform"/>
            <consortium name="The Broad Institute Genome Sequencing Center for Infectious Disease"/>
            <person name="Wu L."/>
            <person name="Ma J."/>
        </authorList>
    </citation>
    <scope>NUCLEOTIDE SEQUENCE [LARGE SCALE GENOMIC DNA]</scope>
    <source>
        <strain evidence="3">JCM 16981</strain>
    </source>
</reference>
<evidence type="ECO:0000313" key="3">
    <source>
        <dbReference type="Proteomes" id="UP001500920"/>
    </source>
</evidence>
<name>A0ABP7E7U4_9STAP</name>
<evidence type="ECO:0000313" key="2">
    <source>
        <dbReference type="EMBL" id="GAA3713459.1"/>
    </source>
</evidence>